<comment type="caution">
    <text evidence="1">The sequence shown here is derived from an EMBL/GenBank/DDBJ whole genome shotgun (WGS) entry which is preliminary data.</text>
</comment>
<evidence type="ECO:0000313" key="2">
    <source>
        <dbReference type="Proteomes" id="UP000789920"/>
    </source>
</evidence>
<feature type="non-terminal residue" evidence="1">
    <location>
        <position position="1"/>
    </location>
</feature>
<name>A0ACA9R753_9GLOM</name>
<protein>
    <submittedName>
        <fullName evidence="1">782_t:CDS:1</fullName>
    </submittedName>
</protein>
<sequence length="65" mass="7859">IKIIIQKLSWQVIYDNKMIDLPKLRVITKNEFVELIKKIEKQKSTDNNDYYKLADENLKELEESF</sequence>
<keyword evidence="2" id="KW-1185">Reference proteome</keyword>
<dbReference type="Proteomes" id="UP000789920">
    <property type="component" value="Unassembled WGS sequence"/>
</dbReference>
<proteinExistence type="predicted"/>
<gene>
    <name evidence="1" type="ORF">RPERSI_LOCUS17463</name>
</gene>
<reference evidence="1" key="1">
    <citation type="submission" date="2021-06" db="EMBL/GenBank/DDBJ databases">
        <authorList>
            <person name="Kallberg Y."/>
            <person name="Tangrot J."/>
            <person name="Rosling A."/>
        </authorList>
    </citation>
    <scope>NUCLEOTIDE SEQUENCE</scope>
    <source>
        <strain evidence="1">MA461A</strain>
    </source>
</reference>
<evidence type="ECO:0000313" key="1">
    <source>
        <dbReference type="EMBL" id="CAG8780197.1"/>
    </source>
</evidence>
<dbReference type="EMBL" id="CAJVQC010044767">
    <property type="protein sequence ID" value="CAG8780197.1"/>
    <property type="molecule type" value="Genomic_DNA"/>
</dbReference>
<accession>A0ACA9R753</accession>
<organism evidence="1 2">
    <name type="scientific">Racocetra persica</name>
    <dbReference type="NCBI Taxonomy" id="160502"/>
    <lineage>
        <taxon>Eukaryota</taxon>
        <taxon>Fungi</taxon>
        <taxon>Fungi incertae sedis</taxon>
        <taxon>Mucoromycota</taxon>
        <taxon>Glomeromycotina</taxon>
        <taxon>Glomeromycetes</taxon>
        <taxon>Diversisporales</taxon>
        <taxon>Gigasporaceae</taxon>
        <taxon>Racocetra</taxon>
    </lineage>
</organism>